<geneLocation type="plasmid" evidence="11"/>
<evidence type="ECO:0000256" key="5">
    <source>
        <dbReference type="ARBA" id="ARBA00023002"/>
    </source>
</evidence>
<dbReference type="GO" id="GO:0050660">
    <property type="term" value="F:flavin adenine dinucleotide binding"/>
    <property type="evidence" value="ECO:0007669"/>
    <property type="project" value="InterPro"/>
</dbReference>
<feature type="domain" description="Acyl-CoA dehydrogenase/oxidase N-terminal" evidence="9">
    <location>
        <begin position="13"/>
        <end position="103"/>
    </location>
</feature>
<dbReference type="FunFam" id="1.20.140.10:FF:000001">
    <property type="entry name" value="Acyl-CoA dehydrogenase"/>
    <property type="match status" value="1"/>
</dbReference>
<dbReference type="PIRSF" id="PIRSF016578">
    <property type="entry name" value="HsaA"/>
    <property type="match status" value="1"/>
</dbReference>
<dbReference type="InterPro" id="IPR046373">
    <property type="entry name" value="Acyl-CoA_Oxase/DH_mid-dom_sf"/>
</dbReference>
<evidence type="ECO:0000256" key="6">
    <source>
        <dbReference type="RuleBase" id="RU362125"/>
    </source>
</evidence>
<dbReference type="Pfam" id="PF00441">
    <property type="entry name" value="Acyl-CoA_dh_1"/>
    <property type="match status" value="1"/>
</dbReference>
<accession>A0A1B3ZIE1</accession>
<dbReference type="Gene3D" id="1.20.140.10">
    <property type="entry name" value="Butyryl-CoA Dehydrogenase, subunit A, domain 3"/>
    <property type="match status" value="1"/>
</dbReference>
<evidence type="ECO:0000256" key="4">
    <source>
        <dbReference type="ARBA" id="ARBA00022827"/>
    </source>
</evidence>
<dbReference type="InterPro" id="IPR036250">
    <property type="entry name" value="AcylCo_DH-like_C"/>
</dbReference>
<dbReference type="OrthoDB" id="9780544at2"/>
<dbReference type="SUPFAM" id="SSF56645">
    <property type="entry name" value="Acyl-CoA dehydrogenase NM domain-like"/>
    <property type="match status" value="1"/>
</dbReference>
<evidence type="ECO:0000256" key="2">
    <source>
        <dbReference type="ARBA" id="ARBA00009347"/>
    </source>
</evidence>
<dbReference type="Gene3D" id="2.40.110.10">
    <property type="entry name" value="Butyryl-CoA Dehydrogenase, subunit A, domain 2"/>
    <property type="match status" value="1"/>
</dbReference>
<protein>
    <submittedName>
        <fullName evidence="10">Acyl-CoA dehydrogenase</fullName>
    </submittedName>
</protein>
<keyword evidence="5 6" id="KW-0560">Oxidoreductase</keyword>
<sequence length="401" mass="43911">MTDINTETTLYLTEERLMMRDLAREFTLNEVLPIANQLDPIKGDIPRSLIDKMGELGFFGIMIPAELGGLGLGAFEYCLVAEELARGWMSVSSIIARGNGLYKSIPGDEEERAEKTKLMAAGQYLGAAALSEPSTGSDLSGVNCRARRDGDDWVITGNKYWCTFADGADFINVLCRLDGAEVSEGGRTPTVTIAVEKPRGVLPDGVTGSPIPKIGYFGWKTWELHFDAVRVPYRPPVSDAETGRGFQATAELLGVARAHTAARSIGLARGALEDAVAYARERVQFGQPISDFQAIRFKIATMATEIEAARQLMYYVCSQIDAGRDARTEISMVKLFAAEMSERVTSEALQILGGAGYTTHFAVERYWRDARLTKIFEGTSEIQQRIVADILLGKPTRRGSN</sequence>
<dbReference type="KEGG" id="span:AWL63_23810"/>
<dbReference type="PANTHER" id="PTHR43884">
    <property type="entry name" value="ACYL-COA DEHYDROGENASE"/>
    <property type="match status" value="1"/>
</dbReference>
<dbReference type="Pfam" id="PF02770">
    <property type="entry name" value="Acyl-CoA_dh_M"/>
    <property type="match status" value="1"/>
</dbReference>
<keyword evidence="4 6" id="KW-0274">FAD</keyword>
<dbReference type="GO" id="GO:0003995">
    <property type="term" value="F:acyl-CoA dehydrogenase activity"/>
    <property type="evidence" value="ECO:0007669"/>
    <property type="project" value="TreeGrafter"/>
</dbReference>
<dbReference type="Pfam" id="PF02771">
    <property type="entry name" value="Acyl-CoA_dh_N"/>
    <property type="match status" value="1"/>
</dbReference>
<dbReference type="SUPFAM" id="SSF47203">
    <property type="entry name" value="Acyl-CoA dehydrogenase C-terminal domain-like"/>
    <property type="match status" value="1"/>
</dbReference>
<gene>
    <name evidence="10" type="ORF">AWL63_23810</name>
</gene>
<feature type="domain" description="Acyl-CoA dehydrogenase/oxidase C-terminal" evidence="7">
    <location>
        <begin position="243"/>
        <end position="391"/>
    </location>
</feature>
<comment type="similarity">
    <text evidence="2 6">Belongs to the acyl-CoA dehydrogenase family.</text>
</comment>
<dbReference type="InterPro" id="IPR013786">
    <property type="entry name" value="AcylCoA_DH/ox_N"/>
</dbReference>
<dbReference type="RefSeq" id="WP_069207758.1">
    <property type="nucleotide sequence ID" value="NZ_CP014169.1"/>
</dbReference>
<evidence type="ECO:0000313" key="10">
    <source>
        <dbReference type="EMBL" id="AOH87192.1"/>
    </source>
</evidence>
<evidence type="ECO:0000259" key="8">
    <source>
        <dbReference type="Pfam" id="PF02770"/>
    </source>
</evidence>
<keyword evidence="3 6" id="KW-0285">Flavoprotein</keyword>
<reference evidence="10 11" key="1">
    <citation type="submission" date="2016-01" db="EMBL/GenBank/DDBJ databases">
        <title>Complete genome and mega plasmid sequence of Sphingomonas panacis DCY99 elicits systemic resistance in rice to Xanthomonas oryzae.</title>
        <authorList>
            <person name="Kim Y.J."/>
            <person name="Yang D.C."/>
            <person name="Sing P."/>
        </authorList>
    </citation>
    <scope>NUCLEOTIDE SEQUENCE [LARGE SCALE GENOMIC DNA]</scope>
    <source>
        <strain evidence="10 11">DCY99</strain>
        <plasmid evidence="11">Plasmid</plasmid>
    </source>
</reference>
<keyword evidence="11" id="KW-1185">Reference proteome</keyword>
<name>A0A1B3ZIE1_9SPHN</name>
<dbReference type="AlphaFoldDB" id="A0A1B3ZIE1"/>
<dbReference type="InterPro" id="IPR006091">
    <property type="entry name" value="Acyl-CoA_Oxase/DH_mid-dom"/>
</dbReference>
<comment type="cofactor">
    <cofactor evidence="1 6">
        <name>FAD</name>
        <dbReference type="ChEBI" id="CHEBI:57692"/>
    </cofactor>
</comment>
<dbReference type="Proteomes" id="UP000094256">
    <property type="component" value="Plasmid unnamed"/>
</dbReference>
<evidence type="ECO:0000259" key="7">
    <source>
        <dbReference type="Pfam" id="PF00441"/>
    </source>
</evidence>
<dbReference type="InterPro" id="IPR037069">
    <property type="entry name" value="AcylCoA_DH/ox_N_sf"/>
</dbReference>
<evidence type="ECO:0000259" key="9">
    <source>
        <dbReference type="Pfam" id="PF02771"/>
    </source>
</evidence>
<organism evidence="10 11">
    <name type="scientific">Sphingomonas panacis</name>
    <dbReference type="NCBI Taxonomy" id="1560345"/>
    <lineage>
        <taxon>Bacteria</taxon>
        <taxon>Pseudomonadati</taxon>
        <taxon>Pseudomonadota</taxon>
        <taxon>Alphaproteobacteria</taxon>
        <taxon>Sphingomonadales</taxon>
        <taxon>Sphingomonadaceae</taxon>
        <taxon>Sphingomonas</taxon>
    </lineage>
</organism>
<dbReference type="EMBL" id="CP014169">
    <property type="protein sequence ID" value="AOH87192.1"/>
    <property type="molecule type" value="Genomic_DNA"/>
</dbReference>
<feature type="domain" description="Acyl-CoA oxidase/dehydrogenase middle" evidence="8">
    <location>
        <begin position="127"/>
        <end position="229"/>
    </location>
</feature>
<dbReference type="InterPro" id="IPR009075">
    <property type="entry name" value="AcylCo_DH/oxidase_C"/>
</dbReference>
<dbReference type="PANTHER" id="PTHR43884:SF12">
    <property type="entry name" value="ISOVALERYL-COA DEHYDROGENASE, MITOCHONDRIAL-RELATED"/>
    <property type="match status" value="1"/>
</dbReference>
<keyword evidence="10" id="KW-0614">Plasmid</keyword>
<evidence type="ECO:0000256" key="3">
    <source>
        <dbReference type="ARBA" id="ARBA00022630"/>
    </source>
</evidence>
<dbReference type="InterPro" id="IPR009100">
    <property type="entry name" value="AcylCoA_DH/oxidase_NM_dom_sf"/>
</dbReference>
<dbReference type="Gene3D" id="1.10.540.10">
    <property type="entry name" value="Acyl-CoA dehydrogenase/oxidase, N-terminal domain"/>
    <property type="match status" value="1"/>
</dbReference>
<evidence type="ECO:0000313" key="11">
    <source>
        <dbReference type="Proteomes" id="UP000094256"/>
    </source>
</evidence>
<evidence type="ECO:0000256" key="1">
    <source>
        <dbReference type="ARBA" id="ARBA00001974"/>
    </source>
</evidence>
<proteinExistence type="inferred from homology"/>